<evidence type="ECO:0000313" key="4">
    <source>
        <dbReference type="Proteomes" id="UP000612233"/>
    </source>
</evidence>
<keyword evidence="1" id="KW-0732">Signal</keyword>
<organism evidence="3 4">
    <name type="scientific">Hymenobacter montanus</name>
    <dbReference type="NCBI Taxonomy" id="2771359"/>
    <lineage>
        <taxon>Bacteria</taxon>
        <taxon>Pseudomonadati</taxon>
        <taxon>Bacteroidota</taxon>
        <taxon>Cytophagia</taxon>
        <taxon>Cytophagales</taxon>
        <taxon>Hymenobacteraceae</taxon>
        <taxon>Hymenobacter</taxon>
    </lineage>
</organism>
<feature type="chain" id="PRO_5037847627" description="DUF4097 domain-containing protein" evidence="1">
    <location>
        <begin position="26"/>
        <end position="277"/>
    </location>
</feature>
<feature type="signal peptide" evidence="1">
    <location>
        <begin position="1"/>
        <end position="25"/>
    </location>
</feature>
<dbReference type="AlphaFoldDB" id="A0A927BCM7"/>
<comment type="caution">
    <text evidence="3">The sequence shown here is derived from an EMBL/GenBank/DDBJ whole genome shotgun (WGS) entry which is preliminary data.</text>
</comment>
<evidence type="ECO:0000313" key="3">
    <source>
        <dbReference type="EMBL" id="MBD2767704.1"/>
    </source>
</evidence>
<sequence>MLPINSLFAGLAIAGSTLSATLATAQTAAEPPFKISCEEGNWSRRNGENKRFCETRDLTMNAPAGQPLVINGGTNGGISVHGWSGPNVRVRAKVQSWADSEAEAQARVKSVSISTANNTLRAESPRKDEQYSVSYEVFVPRQTALNLNTINGGISLDNLQSDVKFHAVNGGVSLTSLGGQVTGLTVNGGLSITLTGSKWEGKGLDVETTNGGINWKLPQEYSAQLFTSTNMGNIRTELPVTKSGMFHKELMASLGKGGAPVKAVTTNGGISVEQGRN</sequence>
<keyword evidence="4" id="KW-1185">Reference proteome</keyword>
<dbReference type="InterPro" id="IPR025164">
    <property type="entry name" value="Toastrack_DUF4097"/>
</dbReference>
<dbReference type="Proteomes" id="UP000612233">
    <property type="component" value="Unassembled WGS sequence"/>
</dbReference>
<dbReference type="Pfam" id="PF13349">
    <property type="entry name" value="DUF4097"/>
    <property type="match status" value="1"/>
</dbReference>
<accession>A0A927BCM7</accession>
<gene>
    <name evidence="3" type="ORF">IC235_07340</name>
</gene>
<evidence type="ECO:0000256" key="1">
    <source>
        <dbReference type="SAM" id="SignalP"/>
    </source>
</evidence>
<proteinExistence type="predicted"/>
<dbReference type="EMBL" id="JACXAD010000006">
    <property type="protein sequence ID" value="MBD2767704.1"/>
    <property type="molecule type" value="Genomic_DNA"/>
</dbReference>
<evidence type="ECO:0000259" key="2">
    <source>
        <dbReference type="Pfam" id="PF13349"/>
    </source>
</evidence>
<feature type="domain" description="DUF4097" evidence="2">
    <location>
        <begin position="144"/>
        <end position="272"/>
    </location>
</feature>
<protein>
    <recommendedName>
        <fullName evidence="2">DUF4097 domain-containing protein</fullName>
    </recommendedName>
</protein>
<reference evidence="3" key="1">
    <citation type="submission" date="2020-09" db="EMBL/GenBank/DDBJ databases">
        <authorList>
            <person name="Kim M.K."/>
        </authorList>
    </citation>
    <scope>NUCLEOTIDE SEQUENCE</scope>
    <source>
        <strain evidence="3">BT664</strain>
    </source>
</reference>
<name>A0A927BCM7_9BACT</name>
<dbReference type="RefSeq" id="WP_191004523.1">
    <property type="nucleotide sequence ID" value="NZ_JACXAD010000006.1"/>
</dbReference>